<dbReference type="InterPro" id="IPR011033">
    <property type="entry name" value="PRC_barrel-like_sf"/>
</dbReference>
<dbReference type="Proteomes" id="UP001148482">
    <property type="component" value="Unassembled WGS sequence"/>
</dbReference>
<feature type="domain" description="PRC-barrel" evidence="1">
    <location>
        <begin position="52"/>
        <end position="119"/>
    </location>
</feature>
<organism evidence="2 3">
    <name type="scientific">Salinimicrobium profundisediminis</name>
    <dbReference type="NCBI Taxonomy" id="2994553"/>
    <lineage>
        <taxon>Bacteria</taxon>
        <taxon>Pseudomonadati</taxon>
        <taxon>Bacteroidota</taxon>
        <taxon>Flavobacteriia</taxon>
        <taxon>Flavobacteriales</taxon>
        <taxon>Flavobacteriaceae</taxon>
        <taxon>Salinimicrobium</taxon>
    </lineage>
</organism>
<sequence>MTRHRIMIQKWKYDEVGQDIKRSTSRDPNEISAPLEHLEELKNSDYKIDDHFSRIYGRQIVDATGTRVGKLKDFLFDKTQKRIRYLVVGLEINVKEDKDVLIPIGRAELNQEKQKIVVQEQVSAEKLKTLPTYKNLKSLAIEDEKKTLLIFSAKQKEEISYTQGNFYNQEDFNERTFFGSDEE</sequence>
<proteinExistence type="predicted"/>
<dbReference type="AlphaFoldDB" id="A0A9X3I1D3"/>
<evidence type="ECO:0000259" key="1">
    <source>
        <dbReference type="Pfam" id="PF05239"/>
    </source>
</evidence>
<dbReference type="GO" id="GO:0019684">
    <property type="term" value="P:photosynthesis, light reaction"/>
    <property type="evidence" value="ECO:0007669"/>
    <property type="project" value="InterPro"/>
</dbReference>
<comment type="caution">
    <text evidence="2">The sequence shown here is derived from an EMBL/GenBank/DDBJ whole genome shotgun (WGS) entry which is preliminary data.</text>
</comment>
<dbReference type="GO" id="GO:0030077">
    <property type="term" value="C:plasma membrane light-harvesting complex"/>
    <property type="evidence" value="ECO:0007669"/>
    <property type="project" value="InterPro"/>
</dbReference>
<dbReference type="Gene3D" id="3.90.50.10">
    <property type="entry name" value="Photosynthetic Reaction Center, subunit H, domain 2"/>
    <property type="match status" value="1"/>
</dbReference>
<gene>
    <name evidence="2" type="ORF">OQ279_09205</name>
</gene>
<dbReference type="SUPFAM" id="SSF50346">
    <property type="entry name" value="PRC-barrel domain"/>
    <property type="match status" value="1"/>
</dbReference>
<evidence type="ECO:0000313" key="3">
    <source>
        <dbReference type="Proteomes" id="UP001148482"/>
    </source>
</evidence>
<dbReference type="RefSeq" id="WP_189602884.1">
    <property type="nucleotide sequence ID" value="NZ_JAPJDA010000013.1"/>
</dbReference>
<dbReference type="EMBL" id="JAPJDA010000013">
    <property type="protein sequence ID" value="MCX2838328.1"/>
    <property type="molecule type" value="Genomic_DNA"/>
</dbReference>
<keyword evidence="3" id="KW-1185">Reference proteome</keyword>
<name>A0A9X3I1D3_9FLAO</name>
<dbReference type="Pfam" id="PF05239">
    <property type="entry name" value="PRC"/>
    <property type="match status" value="1"/>
</dbReference>
<dbReference type="InterPro" id="IPR027275">
    <property type="entry name" value="PRC-brl_dom"/>
</dbReference>
<reference evidence="2" key="1">
    <citation type="submission" date="2022-11" db="EMBL/GenBank/DDBJ databases">
        <title>Salinimicrobium profundisediminis sp. nov., isolated from deep-sea sediment of the Mariana Trench.</title>
        <authorList>
            <person name="Fu H."/>
        </authorList>
    </citation>
    <scope>NUCLEOTIDE SEQUENCE</scope>
    <source>
        <strain evidence="2">MT39</strain>
    </source>
</reference>
<evidence type="ECO:0000313" key="2">
    <source>
        <dbReference type="EMBL" id="MCX2838328.1"/>
    </source>
</evidence>
<dbReference type="InterPro" id="IPR014747">
    <property type="entry name" value="Bac_photo_RC_H_C"/>
</dbReference>
<accession>A0A9X3I1D3</accession>
<protein>
    <submittedName>
        <fullName evidence="2">PRC-barrel domain-containing protein</fullName>
    </submittedName>
</protein>